<reference evidence="12" key="1">
    <citation type="submission" date="2025-08" db="UniProtKB">
        <authorList>
            <consortium name="RefSeq"/>
        </authorList>
    </citation>
    <scope>IDENTIFICATION</scope>
    <source>
        <tissue evidence="12">Blood</tissue>
    </source>
</reference>
<evidence type="ECO:0000313" key="11">
    <source>
        <dbReference type="Proteomes" id="UP000515131"/>
    </source>
</evidence>
<dbReference type="CTD" id="125704"/>
<name>A0A6P6IGE8_PUMCO</name>
<evidence type="ECO:0000256" key="1">
    <source>
        <dbReference type="ARBA" id="ARBA00004648"/>
    </source>
</evidence>
<dbReference type="InterPro" id="IPR029244">
    <property type="entry name" value="FAM69_N"/>
</dbReference>
<evidence type="ECO:0000256" key="8">
    <source>
        <dbReference type="ARBA" id="ARBA00023157"/>
    </source>
</evidence>
<evidence type="ECO:0000313" key="12">
    <source>
        <dbReference type="RefSeq" id="XP_025787217.1"/>
    </source>
</evidence>
<evidence type="ECO:0000256" key="3">
    <source>
        <dbReference type="ARBA" id="ARBA00022692"/>
    </source>
</evidence>
<evidence type="ECO:0000256" key="7">
    <source>
        <dbReference type="ARBA" id="ARBA00023136"/>
    </source>
</evidence>
<protein>
    <submittedName>
        <fullName evidence="12">Protein FAM69C</fullName>
    </submittedName>
</protein>
<comment type="subcellular location">
    <subcellularLocation>
        <location evidence="1">Endoplasmic reticulum membrane</location>
        <topology evidence="1">Single-pass type II membrane protein</topology>
    </subcellularLocation>
</comment>
<comment type="similarity">
    <text evidence="2">Belongs to the DIPK family.</text>
</comment>
<keyword evidence="8" id="KW-1015">Disulfide bond</keyword>
<keyword evidence="11" id="KW-1185">Reference proteome</keyword>
<proteinExistence type="inferred from homology"/>
<dbReference type="KEGG" id="pcoo:112868440"/>
<dbReference type="Pfam" id="PF12260">
    <property type="entry name" value="PIP49_C"/>
    <property type="match status" value="1"/>
</dbReference>
<organism evidence="11 12">
    <name type="scientific">Puma concolor</name>
    <name type="common">Mountain lion</name>
    <name type="synonym">Felis concolor</name>
    <dbReference type="NCBI Taxonomy" id="9696"/>
    <lineage>
        <taxon>Eukaryota</taxon>
        <taxon>Metazoa</taxon>
        <taxon>Chordata</taxon>
        <taxon>Craniata</taxon>
        <taxon>Vertebrata</taxon>
        <taxon>Euteleostomi</taxon>
        <taxon>Mammalia</taxon>
        <taxon>Eutheria</taxon>
        <taxon>Laurasiatheria</taxon>
        <taxon>Carnivora</taxon>
        <taxon>Feliformia</taxon>
        <taxon>Felidae</taxon>
        <taxon>Felinae</taxon>
        <taxon>Puma</taxon>
    </lineage>
</organism>
<feature type="region of interest" description="Disordered" evidence="9">
    <location>
        <begin position="1"/>
        <end position="55"/>
    </location>
</feature>
<dbReference type="Proteomes" id="UP000515131">
    <property type="component" value="Unplaced"/>
</dbReference>
<dbReference type="AlphaFoldDB" id="A0A6P6IGE8"/>
<dbReference type="GeneID" id="112868440"/>
<evidence type="ECO:0000256" key="9">
    <source>
        <dbReference type="SAM" id="MobiDB-lite"/>
    </source>
</evidence>
<dbReference type="RefSeq" id="XP_025787217.1">
    <property type="nucleotide sequence ID" value="XM_025931432.1"/>
</dbReference>
<feature type="region of interest" description="Disordered" evidence="9">
    <location>
        <begin position="110"/>
        <end position="133"/>
    </location>
</feature>
<evidence type="ECO:0000256" key="2">
    <source>
        <dbReference type="ARBA" id="ARBA00006338"/>
    </source>
</evidence>
<keyword evidence="6" id="KW-1133">Transmembrane helix</keyword>
<evidence type="ECO:0000256" key="4">
    <source>
        <dbReference type="ARBA" id="ARBA00022824"/>
    </source>
</evidence>
<dbReference type="GO" id="GO:0005789">
    <property type="term" value="C:endoplasmic reticulum membrane"/>
    <property type="evidence" value="ECO:0007669"/>
    <property type="project" value="UniProtKB-SubCell"/>
</dbReference>
<gene>
    <name evidence="12" type="primary">FAM69C</name>
</gene>
<keyword evidence="7" id="KW-0472">Membrane</keyword>
<accession>A0A6P6IGE8</accession>
<dbReference type="PANTHER" id="PTHR21093">
    <property type="entry name" value="DIVERGENT PROTEIN KINASE DOMAIN 1C-RELATED"/>
    <property type="match status" value="1"/>
</dbReference>
<keyword evidence="3" id="KW-0812">Transmembrane</keyword>
<keyword evidence="5" id="KW-0735">Signal-anchor</keyword>
<evidence type="ECO:0000259" key="10">
    <source>
        <dbReference type="SMART" id="SM01299"/>
    </source>
</evidence>
<keyword evidence="4" id="KW-0256">Endoplasmic reticulum</keyword>
<evidence type="ECO:0000256" key="5">
    <source>
        <dbReference type="ARBA" id="ARBA00022968"/>
    </source>
</evidence>
<dbReference type="SMART" id="SM01299">
    <property type="entry name" value="PIP49_N"/>
    <property type="match status" value="1"/>
</dbReference>
<dbReference type="PANTHER" id="PTHR21093:SF2">
    <property type="entry name" value="DIVERGENT PROTEIN KINASE DOMAIN 1C"/>
    <property type="match status" value="1"/>
</dbReference>
<dbReference type="Pfam" id="PF14875">
    <property type="entry name" value="PIP49_N"/>
    <property type="match status" value="1"/>
</dbReference>
<feature type="domain" description="FAM69 N-terminal" evidence="10">
    <location>
        <begin position="118"/>
        <end position="244"/>
    </location>
</feature>
<sequence length="490" mass="54322">MPRGAARGQDHPQFAHGEIEAESKTEPTASHPPESLTLRTADPGPRPASNIDLKAPGEKESLEFFGGLVRRKWLGGLLRVLPTARSAPGPRERLLLTALQLQQRRFRTTCPVTPPARDRLPPPRRPAHQSRASSGCQEYRGGVLVGDLCEDLCVAGTLSYQRCLYYERGKKVLQADWRGRPVILKSKEEAFSSFQPLSLPDDTAEDGGQDFPEAELLLVVAGEVRNALGLELPNGSLGPLWPRRHGRRWLGQLATLWSLVQQEEFVLFSLLQDLSRHAPPVLGSCGHFYAVEYLAAGSPRHRALFPLDGAAGAPRGGRGQAKAISDMALSFLDMVSHFDDDFSHRLHLCDIKPENFAIRSDFTVVAIDVDMAFFEPKMREILEQNCTGDEDCNFFDCFSKCDLRAHKCGAERVNSNLQVVCDKIFRHWFSSSLRTSAVSVPLQLQLRDAVQECADPRGTSGSAPGAAPDVFWKLQRLLQATQRELQEAEK</sequence>
<evidence type="ECO:0000256" key="6">
    <source>
        <dbReference type="ARBA" id="ARBA00022989"/>
    </source>
</evidence>
<dbReference type="InterPro" id="IPR022049">
    <property type="entry name" value="FAM69_kinase_dom"/>
</dbReference>